<dbReference type="PROSITE" id="PS00467">
    <property type="entry name" value="RIBOSOMAL_L2"/>
    <property type="match status" value="1"/>
</dbReference>
<dbReference type="GO" id="GO:0016740">
    <property type="term" value="F:transferase activity"/>
    <property type="evidence" value="ECO:0007669"/>
    <property type="project" value="InterPro"/>
</dbReference>
<dbReference type="PANTHER" id="PTHR13691:SF5">
    <property type="entry name" value="LARGE RIBOSOMAL SUBUNIT PROTEIN UL2M"/>
    <property type="match status" value="1"/>
</dbReference>
<dbReference type="NCBIfam" id="TIGR01171">
    <property type="entry name" value="rplB_bact"/>
    <property type="match status" value="1"/>
</dbReference>
<dbReference type="SUPFAM" id="SSF50249">
    <property type="entry name" value="Nucleic acid-binding proteins"/>
    <property type="match status" value="1"/>
</dbReference>
<dbReference type="PIRSF" id="PIRSF002158">
    <property type="entry name" value="Ribosomal_L2"/>
    <property type="match status" value="1"/>
</dbReference>
<dbReference type="Gene3D" id="2.30.30.30">
    <property type="match status" value="1"/>
</dbReference>
<dbReference type="InterPro" id="IPR014726">
    <property type="entry name" value="Ribosomal_uL2_dom3"/>
</dbReference>
<keyword evidence="5" id="KW-0694">RNA-binding</keyword>
<dbReference type="Proteomes" id="UP000177174">
    <property type="component" value="Unassembled WGS sequence"/>
</dbReference>
<evidence type="ECO:0000256" key="1">
    <source>
        <dbReference type="ARBA" id="ARBA00005636"/>
    </source>
</evidence>
<evidence type="ECO:0000256" key="6">
    <source>
        <dbReference type="SAM" id="MobiDB-lite"/>
    </source>
</evidence>
<dbReference type="FunFam" id="4.10.950.10:FF:000001">
    <property type="entry name" value="50S ribosomal protein L2"/>
    <property type="match status" value="1"/>
</dbReference>
<reference evidence="9 10" key="1">
    <citation type="journal article" date="2016" name="Nat. Commun.">
        <title>Thousands of microbial genomes shed light on interconnected biogeochemical processes in an aquifer system.</title>
        <authorList>
            <person name="Anantharaman K."/>
            <person name="Brown C.T."/>
            <person name="Hug L.A."/>
            <person name="Sharon I."/>
            <person name="Castelle C.J."/>
            <person name="Probst A.J."/>
            <person name="Thomas B.C."/>
            <person name="Singh A."/>
            <person name="Wilkins M.J."/>
            <person name="Karaoz U."/>
            <person name="Brodie E.L."/>
            <person name="Williams K.H."/>
            <person name="Hubbard S.S."/>
            <person name="Banfield J.F."/>
        </authorList>
    </citation>
    <scope>NUCLEOTIDE SEQUENCE [LARGE SCALE GENOMIC DNA]</scope>
</reference>
<dbReference type="SUPFAM" id="SSF50104">
    <property type="entry name" value="Translation proteins SH3-like domain"/>
    <property type="match status" value="1"/>
</dbReference>
<dbReference type="Gene3D" id="4.10.950.10">
    <property type="entry name" value="Ribosomal protein L2, domain 3"/>
    <property type="match status" value="1"/>
</dbReference>
<evidence type="ECO:0000259" key="7">
    <source>
        <dbReference type="SMART" id="SM01382"/>
    </source>
</evidence>
<dbReference type="GO" id="GO:0006412">
    <property type="term" value="P:translation"/>
    <property type="evidence" value="ECO:0007669"/>
    <property type="project" value="UniProtKB-UniRule"/>
</dbReference>
<feature type="region of interest" description="Disordered" evidence="6">
    <location>
        <begin position="227"/>
        <end position="259"/>
    </location>
</feature>
<dbReference type="AlphaFoldDB" id="A0A1G1ZKJ1"/>
<dbReference type="EMBL" id="MHJH01000006">
    <property type="protein sequence ID" value="OGY65054.1"/>
    <property type="molecule type" value="Genomic_DNA"/>
</dbReference>
<dbReference type="PANTHER" id="PTHR13691">
    <property type="entry name" value="RIBOSOMAL PROTEIN L2"/>
    <property type="match status" value="1"/>
</dbReference>
<feature type="domain" description="Large ribosomal subunit protein uL2 C-terminal" evidence="7">
    <location>
        <begin position="126"/>
        <end position="255"/>
    </location>
</feature>
<dbReference type="GO" id="GO:0003735">
    <property type="term" value="F:structural constituent of ribosome"/>
    <property type="evidence" value="ECO:0007669"/>
    <property type="project" value="InterPro"/>
</dbReference>
<dbReference type="InterPro" id="IPR008991">
    <property type="entry name" value="Translation_prot_SH3-like_sf"/>
</dbReference>
<sequence length="280" mass="31166">MLTIKQYKPTSASRRQMSGINYAKILTATKPHKALTSKVRSNSGRNNRGVITVRHQGSGNKKTYRMVDFIQNKINVPARVETIEYDPYRSAFISLVCYKDGERRYILTPKDMKVGDEIMTAERAPLKPGNRLKIKNIPIGSFIHNVELRSGGGGRLARSAGSYAEILAHEAGLTDLRMSSKEVRKVSSEAWASIGQVSNPDYNLVNIGKAGRSRWLGIRPTVRGSAMNPVDHPYGGGEGAQPRGTKRPKTMWGKVTGGHKTRHAKKWSSVFIIKRRPKVR</sequence>
<dbReference type="InterPro" id="IPR002171">
    <property type="entry name" value="Ribosomal_uL2"/>
</dbReference>
<evidence type="ECO:0000256" key="5">
    <source>
        <dbReference type="HAMAP-Rule" id="MF_01320"/>
    </source>
</evidence>
<dbReference type="SMART" id="SM01383">
    <property type="entry name" value="Ribosomal_L2"/>
    <property type="match status" value="1"/>
</dbReference>
<dbReference type="InterPro" id="IPR022669">
    <property type="entry name" value="Ribosomal_uL2_C"/>
</dbReference>
<evidence type="ECO:0000313" key="9">
    <source>
        <dbReference type="EMBL" id="OGY65054.1"/>
    </source>
</evidence>
<gene>
    <name evidence="5" type="primary">rplB</name>
    <name evidence="9" type="ORF">A3E64_01320</name>
</gene>
<comment type="subunit">
    <text evidence="5">Part of the 50S ribosomal subunit. Forms a bridge to the 30S subunit in the 70S ribosome.</text>
</comment>
<evidence type="ECO:0000259" key="8">
    <source>
        <dbReference type="SMART" id="SM01383"/>
    </source>
</evidence>
<dbReference type="GO" id="GO:0015934">
    <property type="term" value="C:large ribosomal subunit"/>
    <property type="evidence" value="ECO:0007669"/>
    <property type="project" value="InterPro"/>
</dbReference>
<evidence type="ECO:0000256" key="3">
    <source>
        <dbReference type="ARBA" id="ARBA00023274"/>
    </source>
</evidence>
<dbReference type="Gene3D" id="2.40.50.140">
    <property type="entry name" value="Nucleic acid-binding proteins"/>
    <property type="match status" value="1"/>
</dbReference>
<evidence type="ECO:0000256" key="2">
    <source>
        <dbReference type="ARBA" id="ARBA00022980"/>
    </source>
</evidence>
<dbReference type="InterPro" id="IPR022666">
    <property type="entry name" value="Ribosomal_uL2_RNA-bd_dom"/>
</dbReference>
<keyword evidence="3 5" id="KW-0687">Ribonucleoprotein</keyword>
<proteinExistence type="inferred from homology"/>
<dbReference type="SMART" id="SM01382">
    <property type="entry name" value="Ribosomal_L2_C"/>
    <property type="match status" value="1"/>
</dbReference>
<accession>A0A1G1ZKJ1</accession>
<comment type="caution">
    <text evidence="9">The sequence shown here is derived from an EMBL/GenBank/DDBJ whole genome shotgun (WGS) entry which is preliminary data.</text>
</comment>
<keyword evidence="2 5" id="KW-0689">Ribosomal protein</keyword>
<protein>
    <recommendedName>
        <fullName evidence="4 5">Large ribosomal subunit protein uL2</fullName>
    </recommendedName>
</protein>
<dbReference type="InterPro" id="IPR005880">
    <property type="entry name" value="Ribosomal_uL2_bac/org-type"/>
</dbReference>
<evidence type="ECO:0000313" key="10">
    <source>
        <dbReference type="Proteomes" id="UP000177174"/>
    </source>
</evidence>
<dbReference type="HAMAP" id="MF_01320_B">
    <property type="entry name" value="Ribosomal_uL2_B"/>
    <property type="match status" value="1"/>
</dbReference>
<dbReference type="Pfam" id="PF03947">
    <property type="entry name" value="Ribosomal_L2_C"/>
    <property type="match status" value="1"/>
</dbReference>
<keyword evidence="5" id="KW-0699">rRNA-binding</keyword>
<comment type="similarity">
    <text evidence="1 5">Belongs to the universal ribosomal protein uL2 family.</text>
</comment>
<organism evidence="9 10">
    <name type="scientific">Candidatus Harrisonbacteria bacterium RIFCSPHIGHO2_12_FULL_48_16</name>
    <dbReference type="NCBI Taxonomy" id="1798405"/>
    <lineage>
        <taxon>Bacteria</taxon>
        <taxon>Candidatus Harrisoniibacteriota</taxon>
    </lineage>
</organism>
<dbReference type="InterPro" id="IPR014722">
    <property type="entry name" value="Rib_uL2_dom2"/>
</dbReference>
<dbReference type="InterPro" id="IPR012340">
    <property type="entry name" value="NA-bd_OB-fold"/>
</dbReference>
<dbReference type="STRING" id="1798405.A3E64_01320"/>
<comment type="function">
    <text evidence="5">One of the primary rRNA binding proteins. Required for association of the 30S and 50S subunits to form the 70S ribosome, for tRNA binding and peptide bond formation. It has been suggested to have peptidyltransferase activity; this is somewhat controversial. Makes several contacts with the 16S rRNA in the 70S ribosome.</text>
</comment>
<dbReference type="InterPro" id="IPR022671">
    <property type="entry name" value="Ribosomal_uL2_CS"/>
</dbReference>
<feature type="domain" description="Large ribosomal subunit protein uL2 RNA-binding" evidence="8">
    <location>
        <begin position="44"/>
        <end position="120"/>
    </location>
</feature>
<name>A0A1G1ZKJ1_9BACT</name>
<dbReference type="GO" id="GO:0019843">
    <property type="term" value="F:rRNA binding"/>
    <property type="evidence" value="ECO:0007669"/>
    <property type="project" value="UniProtKB-UniRule"/>
</dbReference>
<dbReference type="Pfam" id="PF00181">
    <property type="entry name" value="Ribosomal_L2_N"/>
    <property type="match status" value="1"/>
</dbReference>
<dbReference type="FunFam" id="2.30.30.30:FF:000001">
    <property type="entry name" value="50S ribosomal protein L2"/>
    <property type="match status" value="1"/>
</dbReference>
<evidence type="ECO:0000256" key="4">
    <source>
        <dbReference type="ARBA" id="ARBA00035242"/>
    </source>
</evidence>